<keyword evidence="1" id="KW-0863">Zinc-finger</keyword>
<dbReference type="GO" id="GO:0008270">
    <property type="term" value="F:zinc ion binding"/>
    <property type="evidence" value="ECO:0007669"/>
    <property type="project" value="UniProtKB-KW"/>
</dbReference>
<name>A0A147BI98_IXORI</name>
<evidence type="ECO:0000256" key="2">
    <source>
        <dbReference type="SAM" id="MobiDB-lite"/>
    </source>
</evidence>
<dbReference type="AlphaFoldDB" id="A0A147BI98"/>
<evidence type="ECO:0000313" key="4">
    <source>
        <dbReference type="EMBL" id="JAR90025.1"/>
    </source>
</evidence>
<feature type="region of interest" description="Disordered" evidence="2">
    <location>
        <begin position="243"/>
        <end position="268"/>
    </location>
</feature>
<dbReference type="InterPro" id="IPR007527">
    <property type="entry name" value="Znf_SWIM"/>
</dbReference>
<protein>
    <recommendedName>
        <fullName evidence="3">SWIM-type domain-containing protein</fullName>
    </recommendedName>
</protein>
<evidence type="ECO:0000256" key="1">
    <source>
        <dbReference type="PROSITE-ProRule" id="PRU00325"/>
    </source>
</evidence>
<organism evidence="4">
    <name type="scientific">Ixodes ricinus</name>
    <name type="common">Common tick</name>
    <name type="synonym">Acarus ricinus</name>
    <dbReference type="NCBI Taxonomy" id="34613"/>
    <lineage>
        <taxon>Eukaryota</taxon>
        <taxon>Metazoa</taxon>
        <taxon>Ecdysozoa</taxon>
        <taxon>Arthropoda</taxon>
        <taxon>Chelicerata</taxon>
        <taxon>Arachnida</taxon>
        <taxon>Acari</taxon>
        <taxon>Parasitiformes</taxon>
        <taxon>Ixodida</taxon>
        <taxon>Ixodoidea</taxon>
        <taxon>Ixodidae</taxon>
        <taxon>Ixodinae</taxon>
        <taxon>Ixodes</taxon>
    </lineage>
</organism>
<dbReference type="PROSITE" id="PS50966">
    <property type="entry name" value="ZF_SWIM"/>
    <property type="match status" value="1"/>
</dbReference>
<feature type="domain" description="SWIM-type" evidence="3">
    <location>
        <begin position="177"/>
        <end position="208"/>
    </location>
</feature>
<dbReference type="PANTHER" id="PTHR35385">
    <property type="entry name" value="PROTEIN B, PUTATIVE-RELATED-RELATED"/>
    <property type="match status" value="1"/>
</dbReference>
<reference evidence="4" key="1">
    <citation type="journal article" date="2018" name="PLoS Negl. Trop. Dis.">
        <title>Sialome diversity of ticks revealed by RNAseq of single tick salivary glands.</title>
        <authorList>
            <person name="Perner J."/>
            <person name="Kropackova S."/>
            <person name="Kopacek P."/>
            <person name="Ribeiro J.M."/>
        </authorList>
    </citation>
    <scope>NUCLEOTIDE SEQUENCE</scope>
    <source>
        <strain evidence="4">Siblings of single egg batch collected in Ceske Budejovice</strain>
        <tissue evidence="4">Salivary glands</tissue>
    </source>
</reference>
<keyword evidence="1" id="KW-0479">Metal-binding</keyword>
<evidence type="ECO:0000259" key="3">
    <source>
        <dbReference type="PROSITE" id="PS50966"/>
    </source>
</evidence>
<dbReference type="EMBL" id="GEGO01005379">
    <property type="protein sequence ID" value="JAR90025.1"/>
    <property type="molecule type" value="Transcribed_RNA"/>
</dbReference>
<dbReference type="PANTHER" id="PTHR35385:SF2">
    <property type="entry name" value="PROTEIN B, PUTATIVE-RELATED"/>
    <property type="match status" value="1"/>
</dbReference>
<keyword evidence="1" id="KW-0862">Zinc</keyword>
<accession>A0A147BI98</accession>
<feature type="non-terminal residue" evidence="4">
    <location>
        <position position="1"/>
    </location>
</feature>
<proteinExistence type="predicted"/>
<sequence>VGRAEWRWLCAAANQVGRDERRDLMSAFQKIMYAETPEKLEAAIGEMRAKSHQGYVQRVMNFLERQTEWVLLFRSDLTARGHDTDNFAEASIRVLKDIMLQRRKAYGVVALVDFVASVWEDYFRRRLLAHAHNREPMHQLLYDRLLRRTPCPAAQAVSALDAHTYQVPSGAADGKVYEVHSDVGMCTCAAGRQGAFCKHQALVHHQYGGAFPDAPLLSAHDRHQLGLLALGDKYQPATLFQGFQEPPEQSSTGTAVEETPAPAEPSSASTMEHLELASLDDSPSIDPQDHQQGDDPVSTDEEPMESAPLRECCCCVAWRVGVDNTYRCVQERPATHDGALQVDMRGKAAMKDASVQTSAADQQTATHIQGSSLGRTAIGTQVNFQQAYAAMTPAVPMESWAPSFPVLLTPSLLSPASAVPLPIASLPEQDLDLGQEMDEDWSTLNELSGDEMCSRNQTIEPGLHLQDEKKYVVSESCLLELFTVCRTCLMKCEPSLTVEGTLVKVETICKDAHYHTWSSQPILKGMAAGSLAGLSTVTSTSS</sequence>
<feature type="region of interest" description="Disordered" evidence="2">
    <location>
        <begin position="280"/>
        <end position="305"/>
    </location>
</feature>